<keyword evidence="2" id="KW-0808">Transferase</keyword>
<dbReference type="GO" id="GO:0016740">
    <property type="term" value="F:transferase activity"/>
    <property type="evidence" value="ECO:0007669"/>
    <property type="project" value="UniProtKB-KW"/>
</dbReference>
<dbReference type="OrthoDB" id="5149460at2"/>
<organism evidence="2 3">
    <name type="scientific">Microbacterium mangrovi</name>
    <dbReference type="NCBI Taxonomy" id="1348253"/>
    <lineage>
        <taxon>Bacteria</taxon>
        <taxon>Bacillati</taxon>
        <taxon>Actinomycetota</taxon>
        <taxon>Actinomycetes</taxon>
        <taxon>Micrococcales</taxon>
        <taxon>Microbacteriaceae</taxon>
        <taxon>Microbacterium</taxon>
    </lineage>
</organism>
<dbReference type="EMBL" id="JTDK01000006">
    <property type="protein sequence ID" value="KHK98277.1"/>
    <property type="molecule type" value="Genomic_DNA"/>
</dbReference>
<accession>A0A0B2A9S7</accession>
<dbReference type="Proteomes" id="UP000031030">
    <property type="component" value="Unassembled WGS sequence"/>
</dbReference>
<dbReference type="STRING" id="1348253.LK09_04375"/>
<keyword evidence="1" id="KW-0812">Transmembrane</keyword>
<evidence type="ECO:0000313" key="3">
    <source>
        <dbReference type="Proteomes" id="UP000031030"/>
    </source>
</evidence>
<feature type="transmembrane region" description="Helical" evidence="1">
    <location>
        <begin position="26"/>
        <end position="46"/>
    </location>
</feature>
<keyword evidence="1" id="KW-0472">Membrane</keyword>
<protein>
    <submittedName>
        <fullName evidence="2">4-hydroxybenzoate polyprenyltransferase</fullName>
    </submittedName>
</protein>
<reference evidence="2 3" key="1">
    <citation type="submission" date="2014-11" db="EMBL/GenBank/DDBJ databases">
        <title>Genome sequence of Microbacterium mangrovi MUSC 115(T).</title>
        <authorList>
            <person name="Lee L.-H."/>
        </authorList>
    </citation>
    <scope>NUCLEOTIDE SEQUENCE [LARGE SCALE GENOMIC DNA]</scope>
    <source>
        <strain evidence="2 3">MUSC 115</strain>
    </source>
</reference>
<gene>
    <name evidence="2" type="ORF">LK09_04375</name>
</gene>
<comment type="caution">
    <text evidence="2">The sequence shown here is derived from an EMBL/GenBank/DDBJ whole genome shotgun (WGS) entry which is preliminary data.</text>
</comment>
<keyword evidence="3" id="KW-1185">Reference proteome</keyword>
<evidence type="ECO:0000313" key="2">
    <source>
        <dbReference type="EMBL" id="KHK98277.1"/>
    </source>
</evidence>
<keyword evidence="1" id="KW-1133">Transmembrane helix</keyword>
<proteinExistence type="predicted"/>
<dbReference type="RefSeq" id="WP_039396497.1">
    <property type="nucleotide sequence ID" value="NZ_JTDK01000006.1"/>
</dbReference>
<name>A0A0B2A9S7_9MICO</name>
<sequence>MTLATQLIAFAAEGGAEGGNVMLETIVFPIIAICVFGGLALVTSSYRHVANRHAHKAEAFARAHEGDLRQAGHGH</sequence>
<dbReference type="AlphaFoldDB" id="A0A0B2A9S7"/>
<evidence type="ECO:0000256" key="1">
    <source>
        <dbReference type="SAM" id="Phobius"/>
    </source>
</evidence>